<organism evidence="4 5">
    <name type="scientific">Polaribacter gangjinensis</name>
    <dbReference type="NCBI Taxonomy" id="574710"/>
    <lineage>
        <taxon>Bacteria</taxon>
        <taxon>Pseudomonadati</taxon>
        <taxon>Bacteroidota</taxon>
        <taxon>Flavobacteriia</taxon>
        <taxon>Flavobacteriales</taxon>
        <taxon>Flavobacteriaceae</taxon>
    </lineage>
</organism>
<dbReference type="OrthoDB" id="9762913at2"/>
<dbReference type="RefSeq" id="WP_105047362.1">
    <property type="nucleotide sequence ID" value="NZ_CP150662.1"/>
</dbReference>
<dbReference type="GO" id="GO:0016620">
    <property type="term" value="F:oxidoreductase activity, acting on the aldehyde or oxo group of donors, NAD or NADP as acceptor"/>
    <property type="evidence" value="ECO:0007669"/>
    <property type="project" value="InterPro"/>
</dbReference>
<dbReference type="PANTHER" id="PTHR43353">
    <property type="entry name" value="SUCCINATE-SEMIALDEHYDE DEHYDROGENASE, MITOCHONDRIAL"/>
    <property type="match status" value="1"/>
</dbReference>
<dbReference type="PANTHER" id="PTHR43353:SF5">
    <property type="entry name" value="SUCCINATE-SEMIALDEHYDE DEHYDROGENASE, MITOCHONDRIAL"/>
    <property type="match status" value="1"/>
</dbReference>
<dbReference type="InterPro" id="IPR016162">
    <property type="entry name" value="Ald_DH_N"/>
</dbReference>
<dbReference type="Pfam" id="PF00171">
    <property type="entry name" value="Aldedh"/>
    <property type="match status" value="1"/>
</dbReference>
<dbReference type="EMBL" id="MSCL01000001">
    <property type="protein sequence ID" value="PQJ76236.1"/>
    <property type="molecule type" value="Genomic_DNA"/>
</dbReference>
<keyword evidence="2" id="KW-0560">Oxidoreductase</keyword>
<reference evidence="4 5" key="1">
    <citation type="submission" date="2016-12" db="EMBL/GenBank/DDBJ databases">
        <title>Trade-off between light-utilization and light-protection in marine flavobacteria.</title>
        <authorList>
            <person name="Kumagai Y."/>
            <person name="Yoshizawa S."/>
            <person name="Kogure K."/>
            <person name="Iwasaki W."/>
        </authorList>
    </citation>
    <scope>NUCLEOTIDE SEQUENCE [LARGE SCALE GENOMIC DNA]</scope>
    <source>
        <strain evidence="4 5">KCTC 22729</strain>
    </source>
</reference>
<dbReference type="SUPFAM" id="SSF53720">
    <property type="entry name" value="ALDH-like"/>
    <property type="match status" value="1"/>
</dbReference>
<keyword evidence="5" id="KW-1185">Reference proteome</keyword>
<dbReference type="Proteomes" id="UP000237608">
    <property type="component" value="Unassembled WGS sequence"/>
</dbReference>
<accession>A0A2S7WFN7</accession>
<name>A0A2S7WFN7_9FLAO</name>
<feature type="domain" description="Aldehyde dehydrogenase" evidence="3">
    <location>
        <begin position="42"/>
        <end position="495"/>
    </location>
</feature>
<dbReference type="Gene3D" id="3.40.309.10">
    <property type="entry name" value="Aldehyde Dehydrogenase, Chain A, domain 2"/>
    <property type="match status" value="1"/>
</dbReference>
<comment type="caution">
    <text evidence="4">The sequence shown here is derived from an EMBL/GenBank/DDBJ whole genome shotgun (WGS) entry which is preliminary data.</text>
</comment>
<evidence type="ECO:0000313" key="5">
    <source>
        <dbReference type="Proteomes" id="UP000237608"/>
    </source>
</evidence>
<dbReference type="AlphaFoldDB" id="A0A2S7WFN7"/>
<dbReference type="InterPro" id="IPR016163">
    <property type="entry name" value="Ald_DH_C"/>
</dbReference>
<evidence type="ECO:0000259" key="3">
    <source>
        <dbReference type="Pfam" id="PF00171"/>
    </source>
</evidence>
<dbReference type="CDD" id="cd07082">
    <property type="entry name" value="ALDH_F11_NP-GAPDH"/>
    <property type="match status" value="1"/>
</dbReference>
<gene>
    <name evidence="4" type="ORF">BTO13_10585</name>
</gene>
<dbReference type="InterPro" id="IPR050740">
    <property type="entry name" value="Aldehyde_DH_Superfamily"/>
</dbReference>
<dbReference type="InterPro" id="IPR015590">
    <property type="entry name" value="Aldehyde_DH_dom"/>
</dbReference>
<comment type="similarity">
    <text evidence="1">Belongs to the aldehyde dehydrogenase family.</text>
</comment>
<evidence type="ECO:0000256" key="2">
    <source>
        <dbReference type="ARBA" id="ARBA00023002"/>
    </source>
</evidence>
<protein>
    <submittedName>
        <fullName evidence="4">NADP-dependent glyceraldehyde-3-phosphate dehydrogenase</fullName>
    </submittedName>
</protein>
<dbReference type="Gene3D" id="3.40.605.10">
    <property type="entry name" value="Aldehyde Dehydrogenase, Chain A, domain 1"/>
    <property type="match status" value="1"/>
</dbReference>
<sequence length="530" mass="58831">MEITFKEIPNEFKIDALLHQNTYLVDGILKEWKGKTANVFSTISSTKEYQPTLLGTVPDLGENEALEALHAAEKAYDRGQGLWPTMKVADRIAAMEKFVSQMKTKREEIVKLLMWEIGKTLPDSQKEFDRTVEYIYDTIEDYKKMDRTSAKFEKNAGVYAHIRRGPLGVVLCLGPYNYPLNETFALLIPALIMGNTAIFKPAKHGVLLLSPLLEAFRNSFPAGVVNIIYGRGRTLATPIMETGKVDVLALIGNSKSANAIQGNHPNKNRLRLVLGLEAKNPAIVLPDADLDLAISECIVGTTSFNGQRCTALKVVYVHEDIVAEFNKRFAAKVDALKFGNPWENGVQLTPLPEPEKPAYIQELIDDATKKGAKIINENGGKTTENYIFPAVLYPVSKNMRVFEEEQFGPVIPVLSFSDIQEPLNDMAESNYGQQVSVFGSDVKTLAPLIDTLVNLVCRVNLNSSCQRGPDVYPFTGRKDSAVATLSVYDALRSFSIRTFVASKDSAYNNAILQQLLDTKSSNFINTDYIL</sequence>
<proteinExistence type="inferred from homology"/>
<dbReference type="InterPro" id="IPR016161">
    <property type="entry name" value="Ald_DH/histidinol_DH"/>
</dbReference>
<evidence type="ECO:0000256" key="1">
    <source>
        <dbReference type="ARBA" id="ARBA00009986"/>
    </source>
</evidence>
<evidence type="ECO:0000313" key="4">
    <source>
        <dbReference type="EMBL" id="PQJ76236.1"/>
    </source>
</evidence>